<dbReference type="Pfam" id="PF00069">
    <property type="entry name" value="Pkinase"/>
    <property type="match status" value="1"/>
</dbReference>
<proteinExistence type="predicted"/>
<dbReference type="HOGENOM" id="CLU_993980_0_0_1"/>
<dbReference type="InterPro" id="IPR008271">
    <property type="entry name" value="Ser/Thr_kinase_AS"/>
</dbReference>
<dbReference type="InterPro" id="IPR011009">
    <property type="entry name" value="Kinase-like_dom_sf"/>
</dbReference>
<dbReference type="PROSITE" id="PS50011">
    <property type="entry name" value="PROTEIN_KINASE_DOM"/>
    <property type="match status" value="1"/>
</dbReference>
<organism evidence="2 3">
    <name type="scientific">Cladophialophora bantiana (strain ATCC 10958 / CBS 173.52 / CDC B-1940 / NIH 8579)</name>
    <name type="common">Xylohypha bantiana</name>
    <dbReference type="NCBI Taxonomy" id="1442370"/>
    <lineage>
        <taxon>Eukaryota</taxon>
        <taxon>Fungi</taxon>
        <taxon>Dikarya</taxon>
        <taxon>Ascomycota</taxon>
        <taxon>Pezizomycotina</taxon>
        <taxon>Eurotiomycetes</taxon>
        <taxon>Chaetothyriomycetidae</taxon>
        <taxon>Chaetothyriales</taxon>
        <taxon>Herpotrichiellaceae</taxon>
        <taxon>Cladophialophora</taxon>
    </lineage>
</organism>
<dbReference type="PANTHER" id="PTHR24361">
    <property type="entry name" value="MITOGEN-ACTIVATED KINASE KINASE KINASE"/>
    <property type="match status" value="1"/>
</dbReference>
<dbReference type="SUPFAM" id="SSF56112">
    <property type="entry name" value="Protein kinase-like (PK-like)"/>
    <property type="match status" value="1"/>
</dbReference>
<dbReference type="RefSeq" id="XP_016617832.1">
    <property type="nucleotide sequence ID" value="XM_016765787.1"/>
</dbReference>
<dbReference type="GeneID" id="27700986"/>
<reference evidence="2" key="1">
    <citation type="submission" date="2015-01" db="EMBL/GenBank/DDBJ databases">
        <title>The Genome Sequence of Cladophialophora bantiana CBS 173.52.</title>
        <authorList>
            <consortium name="The Broad Institute Genomics Platform"/>
            <person name="Cuomo C."/>
            <person name="de Hoog S."/>
            <person name="Gorbushina A."/>
            <person name="Stielow B."/>
            <person name="Teixiera M."/>
            <person name="Abouelleil A."/>
            <person name="Chapman S.B."/>
            <person name="Priest M."/>
            <person name="Young S.K."/>
            <person name="Wortman J."/>
            <person name="Nusbaum C."/>
            <person name="Birren B."/>
        </authorList>
    </citation>
    <scope>NUCLEOTIDE SEQUENCE [LARGE SCALE GENOMIC DNA]</scope>
    <source>
        <strain evidence="2">CBS 173.52</strain>
    </source>
</reference>
<feature type="domain" description="Protein kinase" evidence="1">
    <location>
        <begin position="1"/>
        <end position="280"/>
    </location>
</feature>
<evidence type="ECO:0000313" key="2">
    <source>
        <dbReference type="EMBL" id="KIW91163.1"/>
    </source>
</evidence>
<evidence type="ECO:0000313" key="3">
    <source>
        <dbReference type="Proteomes" id="UP000053789"/>
    </source>
</evidence>
<dbReference type="VEuPathDB" id="FungiDB:Z519_08058"/>
<dbReference type="Gene3D" id="1.10.510.10">
    <property type="entry name" value="Transferase(Phosphotransferase) domain 1"/>
    <property type="match status" value="1"/>
</dbReference>
<dbReference type="PROSITE" id="PS00108">
    <property type="entry name" value="PROTEIN_KINASE_ST"/>
    <property type="match status" value="1"/>
</dbReference>
<dbReference type="GO" id="GO:0005524">
    <property type="term" value="F:ATP binding"/>
    <property type="evidence" value="ECO:0007669"/>
    <property type="project" value="InterPro"/>
</dbReference>
<dbReference type="GO" id="GO:0004674">
    <property type="term" value="F:protein serine/threonine kinase activity"/>
    <property type="evidence" value="ECO:0007669"/>
    <property type="project" value="TreeGrafter"/>
</dbReference>
<evidence type="ECO:0000259" key="1">
    <source>
        <dbReference type="PROSITE" id="PS50011"/>
    </source>
</evidence>
<protein>
    <recommendedName>
        <fullName evidence="1">Protein kinase domain-containing protein</fullName>
    </recommendedName>
</protein>
<dbReference type="Proteomes" id="UP000053789">
    <property type="component" value="Unassembled WGS sequence"/>
</dbReference>
<accession>A0A0D2HCZ3</accession>
<dbReference type="InterPro" id="IPR053235">
    <property type="entry name" value="Ser_Thr_kinase"/>
</dbReference>
<dbReference type="Gene3D" id="3.30.200.20">
    <property type="entry name" value="Phosphorylase Kinase, domain 1"/>
    <property type="match status" value="1"/>
</dbReference>
<dbReference type="GO" id="GO:0005737">
    <property type="term" value="C:cytoplasm"/>
    <property type="evidence" value="ECO:0007669"/>
    <property type="project" value="TreeGrafter"/>
</dbReference>
<dbReference type="EMBL" id="KN846991">
    <property type="protein sequence ID" value="KIW91163.1"/>
    <property type="molecule type" value="Genomic_DNA"/>
</dbReference>
<keyword evidence="3" id="KW-1185">Reference proteome</keyword>
<name>A0A0D2HCZ3_CLAB1</name>
<dbReference type="SMART" id="SM00220">
    <property type="entry name" value="S_TKc"/>
    <property type="match status" value="1"/>
</dbReference>
<dbReference type="AlphaFoldDB" id="A0A0D2HCZ3"/>
<gene>
    <name evidence="2" type="ORF">Z519_08058</name>
</gene>
<dbReference type="OrthoDB" id="5400920at2759"/>
<sequence>MMNATHLMEDFVKADLWDIALPYQRNFLPPTLSPEQKEAFLAKQHAVLSKEANGIEGGPKMPHANLATSADAYLEVLAHLDSGGHGIVGKIKVKVSKKVYARKTLQLSDIGLEPSALKNFNDEIQLLKRPSYHHRVRYVGSYTDPKRLSSILQEQRCHHKDIKPGNILVKAGKVFITDFGIANDWSDKTRSTATGQILSFSLPYAAPQVLDFKPRNTASDMWSLGCVYLDMVAVLNGEGLETRNQFFEVTGTGAPSPTNQEAYKQWVKQLKASSDEKPLE</sequence>
<dbReference type="InterPro" id="IPR000719">
    <property type="entry name" value="Prot_kinase_dom"/>
</dbReference>